<sequence length="527" mass="54657">MSGLVAVQPQAAGPRPEQGAEPMDLSKGSPVPSSFEEERRAEAETSEGAATALQAGTLSPEGTAFEEAGPAAGSASPRAPGAEAEAEEEAGAEQAATALLSMFASPSQREPAPSGGARTKTQYWRAHRHGTNPRGYALILSRQNFPHRITLPLRSPGDVGAALFGADWIRGVRELPDDTSSKSKEATIVDGEREESVTYVLYHNTPGKPVYLSRLSGLFRRNKLVIGDVLAFWPLGPGRCGVAVFKQGSKEAQEISGAAEGSNQASDSAGPAASPLAAAGAAVAGQKRVRSPEPSGGRTWPSPGPAAVVPKRENQASPSPAPDGLAPGQAQGAPPGAAHVQAFIRDLEQRRLAMLAANTSSRQSRQQKSLQTAIVYNTALALQRQRQQQQQQQQMAALAQGAQPQPGAQQSAQPGAPNGAQQASPAPGPQAEAKTDPESKAGPASTGAVPAPRPGRPAPAPAAPAQRLPLPPEVQRQILALVFLQQKSQALLIALRDGRAELTPERSGALGACIETFSLLTTLMLKS</sequence>
<evidence type="ECO:0000313" key="2">
    <source>
        <dbReference type="EMBL" id="KAK2077664.1"/>
    </source>
</evidence>
<comment type="caution">
    <text evidence="2">The sequence shown here is derived from an EMBL/GenBank/DDBJ whole genome shotgun (WGS) entry which is preliminary data.</text>
</comment>
<dbReference type="Proteomes" id="UP001255856">
    <property type="component" value="Unassembled WGS sequence"/>
</dbReference>
<feature type="compositionally biased region" description="Low complexity" evidence="1">
    <location>
        <begin position="322"/>
        <end position="337"/>
    </location>
</feature>
<organism evidence="2 3">
    <name type="scientific">Prototheca wickerhamii</name>
    <dbReference type="NCBI Taxonomy" id="3111"/>
    <lineage>
        <taxon>Eukaryota</taxon>
        <taxon>Viridiplantae</taxon>
        <taxon>Chlorophyta</taxon>
        <taxon>core chlorophytes</taxon>
        <taxon>Trebouxiophyceae</taxon>
        <taxon>Chlorellales</taxon>
        <taxon>Chlorellaceae</taxon>
        <taxon>Prototheca</taxon>
    </lineage>
</organism>
<keyword evidence="3" id="KW-1185">Reference proteome</keyword>
<feature type="region of interest" description="Disordered" evidence="1">
    <location>
        <begin position="1"/>
        <end position="93"/>
    </location>
</feature>
<dbReference type="EMBL" id="JASFZW010000006">
    <property type="protein sequence ID" value="KAK2077664.1"/>
    <property type="molecule type" value="Genomic_DNA"/>
</dbReference>
<evidence type="ECO:0000256" key="1">
    <source>
        <dbReference type="SAM" id="MobiDB-lite"/>
    </source>
</evidence>
<name>A0AAD9IID3_PROWI</name>
<feature type="compositionally biased region" description="Low complexity" evidence="1">
    <location>
        <begin position="265"/>
        <end position="285"/>
    </location>
</feature>
<proteinExistence type="predicted"/>
<reference evidence="2" key="1">
    <citation type="submission" date="2021-01" db="EMBL/GenBank/DDBJ databases">
        <authorList>
            <person name="Eckstrom K.M.E."/>
        </authorList>
    </citation>
    <scope>NUCLEOTIDE SEQUENCE</scope>
    <source>
        <strain evidence="2">UVCC 0001</strain>
    </source>
</reference>
<evidence type="ECO:0000313" key="3">
    <source>
        <dbReference type="Proteomes" id="UP001255856"/>
    </source>
</evidence>
<dbReference type="AlphaFoldDB" id="A0AAD9IID3"/>
<feature type="compositionally biased region" description="Low complexity" evidence="1">
    <location>
        <begin position="65"/>
        <end position="83"/>
    </location>
</feature>
<gene>
    <name evidence="2" type="ORF">QBZ16_004510</name>
</gene>
<protein>
    <submittedName>
        <fullName evidence="2">Uncharacterized protein</fullName>
    </submittedName>
</protein>
<feature type="region of interest" description="Disordered" evidence="1">
    <location>
        <begin position="255"/>
        <end position="337"/>
    </location>
</feature>
<feature type="compositionally biased region" description="Pro residues" evidence="1">
    <location>
        <begin position="451"/>
        <end position="462"/>
    </location>
</feature>
<feature type="compositionally biased region" description="Low complexity" evidence="1">
    <location>
        <begin position="393"/>
        <end position="431"/>
    </location>
</feature>
<accession>A0AAD9IID3</accession>
<feature type="region of interest" description="Disordered" evidence="1">
    <location>
        <begin position="393"/>
        <end position="467"/>
    </location>
</feature>